<feature type="transmembrane region" description="Helical" evidence="1">
    <location>
        <begin position="320"/>
        <end position="353"/>
    </location>
</feature>
<dbReference type="Proteomes" id="UP000309488">
    <property type="component" value="Unassembled WGS sequence"/>
</dbReference>
<feature type="transmembrane region" description="Helical" evidence="1">
    <location>
        <begin position="44"/>
        <end position="67"/>
    </location>
</feature>
<keyword evidence="1" id="KW-1133">Transmembrane helix</keyword>
<proteinExistence type="predicted"/>
<evidence type="ECO:0000313" key="2">
    <source>
        <dbReference type="EMBL" id="TKC10332.1"/>
    </source>
</evidence>
<dbReference type="EMBL" id="SWBR01000002">
    <property type="protein sequence ID" value="TKC10332.1"/>
    <property type="molecule type" value="Genomic_DNA"/>
</dbReference>
<keyword evidence="1" id="KW-0812">Transmembrane</keyword>
<feature type="transmembrane region" description="Helical" evidence="1">
    <location>
        <begin position="259"/>
        <end position="280"/>
    </location>
</feature>
<protein>
    <submittedName>
        <fullName evidence="2">Uncharacterized protein</fullName>
    </submittedName>
</protein>
<dbReference type="RefSeq" id="WP_136840068.1">
    <property type="nucleotide sequence ID" value="NZ_SWBR01000002.1"/>
</dbReference>
<feature type="transmembrane region" description="Helical" evidence="1">
    <location>
        <begin position="103"/>
        <end position="123"/>
    </location>
</feature>
<sequence length="365" mass="42065">MLKLLIRTIGATFYQRHVGLFLVIFYLLFGMIQGYDLILFHKALLLSICSSPLNLLILFGIWILYSLKSLLFVRQKLSQEDYGFAKELTAVSKKAQIIIWIKVYSFLLVPVLCYAGLVIITSIVHQYFFSFFATIAMLGLVMISLAIYTYRSSNFNFNVSKAWLNFPNLKINKPFWSWPIWYLLNEQRIMLLICKIVSFLAFKAILLVFADIPNDIRIYLTALLAVVLSHAILILNLTKFDAFYNSFAKNLPINAIKRLTYWVFVFGLLLIPELILLVVSTGITPLQFANCVLFCLGSILVLQALVYLLKANTDRYLQYLLFFFFVSMFAILGGYYLPFSLAVIILSTIIFFWNYNSLDLKELSV</sequence>
<feature type="transmembrane region" description="Helical" evidence="1">
    <location>
        <begin position="20"/>
        <end position="38"/>
    </location>
</feature>
<evidence type="ECO:0000256" key="1">
    <source>
        <dbReference type="SAM" id="Phobius"/>
    </source>
</evidence>
<comment type="caution">
    <text evidence="2">The sequence shown here is derived from an EMBL/GenBank/DDBJ whole genome shotgun (WGS) entry which is preliminary data.</text>
</comment>
<feature type="transmembrane region" description="Helical" evidence="1">
    <location>
        <begin position="129"/>
        <end position="150"/>
    </location>
</feature>
<feature type="transmembrane region" description="Helical" evidence="1">
    <location>
        <begin position="286"/>
        <end position="308"/>
    </location>
</feature>
<dbReference type="OrthoDB" id="747484at2"/>
<keyword evidence="1" id="KW-0472">Membrane</keyword>
<gene>
    <name evidence="2" type="ORF">FA048_09070</name>
</gene>
<feature type="transmembrane region" description="Helical" evidence="1">
    <location>
        <begin position="189"/>
        <end position="210"/>
    </location>
</feature>
<evidence type="ECO:0000313" key="3">
    <source>
        <dbReference type="Proteomes" id="UP000309488"/>
    </source>
</evidence>
<dbReference type="AlphaFoldDB" id="A0A4V6WN76"/>
<feature type="transmembrane region" description="Helical" evidence="1">
    <location>
        <begin position="216"/>
        <end position="238"/>
    </location>
</feature>
<accession>A0A4V6WN76</accession>
<organism evidence="2 3">
    <name type="scientific">Pedobacter polaris</name>
    <dbReference type="NCBI Taxonomy" id="2571273"/>
    <lineage>
        <taxon>Bacteria</taxon>
        <taxon>Pseudomonadati</taxon>
        <taxon>Bacteroidota</taxon>
        <taxon>Sphingobacteriia</taxon>
        <taxon>Sphingobacteriales</taxon>
        <taxon>Sphingobacteriaceae</taxon>
        <taxon>Pedobacter</taxon>
    </lineage>
</organism>
<reference evidence="2 3" key="1">
    <citation type="submission" date="2019-04" db="EMBL/GenBank/DDBJ databases">
        <title>Pedobacter sp. RP-3-22 sp. nov., isolated from Arctic soil.</title>
        <authorList>
            <person name="Dahal R.H."/>
            <person name="Kim D.-U."/>
        </authorList>
    </citation>
    <scope>NUCLEOTIDE SEQUENCE [LARGE SCALE GENOMIC DNA]</scope>
    <source>
        <strain evidence="2 3">RP-3-22</strain>
    </source>
</reference>
<name>A0A4V6WN76_9SPHI</name>
<keyword evidence="3" id="KW-1185">Reference proteome</keyword>